<organism evidence="8 9">
    <name type="scientific">Citrifermentans bemidjiense (strain ATCC BAA-1014 / DSM 16622 / JCM 12645 / Bem)</name>
    <name type="common">Geobacter bemidjiensis</name>
    <dbReference type="NCBI Taxonomy" id="404380"/>
    <lineage>
        <taxon>Bacteria</taxon>
        <taxon>Pseudomonadati</taxon>
        <taxon>Thermodesulfobacteriota</taxon>
        <taxon>Desulfuromonadia</taxon>
        <taxon>Geobacterales</taxon>
        <taxon>Geobacteraceae</taxon>
        <taxon>Citrifermentans</taxon>
    </lineage>
</organism>
<dbReference type="GO" id="GO:0016020">
    <property type="term" value="C:membrane"/>
    <property type="evidence" value="ECO:0007669"/>
    <property type="project" value="UniProtKB-SubCell"/>
</dbReference>
<dbReference type="STRING" id="404380.Gbem_2870"/>
<evidence type="ECO:0000256" key="5">
    <source>
        <dbReference type="ARBA" id="ARBA00023136"/>
    </source>
</evidence>
<reference evidence="8 9" key="1">
    <citation type="submission" date="2008-07" db="EMBL/GenBank/DDBJ databases">
        <title>Complete sequence of Geobacter bemidjiensis BEM.</title>
        <authorList>
            <consortium name="US DOE Joint Genome Institute"/>
            <person name="Lucas S."/>
            <person name="Copeland A."/>
            <person name="Lapidus A."/>
            <person name="Glavina del Rio T."/>
            <person name="Dalin E."/>
            <person name="Tice H."/>
            <person name="Bruce D."/>
            <person name="Goodwin L."/>
            <person name="Pitluck S."/>
            <person name="Kiss H."/>
            <person name="Brettin T."/>
            <person name="Detter J.C."/>
            <person name="Han C."/>
            <person name="Kuske C.R."/>
            <person name="Schmutz J."/>
            <person name="Larimer F."/>
            <person name="Land M."/>
            <person name="Hauser L."/>
            <person name="Kyrpides N."/>
            <person name="Lykidis A."/>
            <person name="Lovley D."/>
            <person name="Richardson P."/>
        </authorList>
    </citation>
    <scope>NUCLEOTIDE SEQUENCE [LARGE SCALE GENOMIC DNA]</scope>
    <source>
        <strain evidence="9">ATCC BAA-1014 / DSM 16622 / JCM 12645 / Bem</strain>
    </source>
</reference>
<dbReference type="Proteomes" id="UP000008825">
    <property type="component" value="Chromosome"/>
</dbReference>
<keyword evidence="4 6" id="KW-1133">Transmembrane helix</keyword>
<dbReference type="AlphaFoldDB" id="B5EIH2"/>
<dbReference type="KEGG" id="gbm:Gbem_2870"/>
<dbReference type="RefSeq" id="WP_012531300.1">
    <property type="nucleotide sequence ID" value="NC_011146.1"/>
</dbReference>
<evidence type="ECO:0000256" key="1">
    <source>
        <dbReference type="ARBA" id="ARBA00004141"/>
    </source>
</evidence>
<sequence length="311" mass="34017">MVVGFIGSKKVAVFLLVLVLIIFVYEGVTQQVTAKILLCGAFLLAANLVCCIYLNARKVAKASLRQMGFVTFHAGLLVILLGGVVSYYTYSVGYVEVAEGNSFSDERSSYNGWKQRFGSRKGTGVQIGVKKIHLNFWENGQIKEYTNLVVIGDGGMEREAVLEVNGSVRHRGLLINLARYFGLAPHFALETAQGEKEGYIYISDTAKTNTFTIPALGYEATAAYRNITDRAVAVSVNTPGKGWVSRTMVAGDVLDLGKGRLKLTGISLWNGITVVKDSGKEITFAGFALFLAGLLMYYLRFFQEALRSGRD</sequence>
<feature type="transmembrane region" description="Helical" evidence="6">
    <location>
        <begin position="12"/>
        <end position="28"/>
    </location>
</feature>
<gene>
    <name evidence="8" type="ordered locus">Gbem_2870</name>
</gene>
<comment type="subcellular location">
    <subcellularLocation>
        <location evidence="1">Membrane</location>
        <topology evidence="1">Multi-pass membrane protein</topology>
    </subcellularLocation>
</comment>
<dbReference type="PANTHER" id="PTHR31566:SF0">
    <property type="entry name" value="CYTOCHROME C BIOGENESIS PROTEIN CCS1, CHLOROPLASTIC"/>
    <property type="match status" value="1"/>
</dbReference>
<keyword evidence="2 6" id="KW-0812">Transmembrane</keyword>
<feature type="transmembrane region" description="Helical" evidence="6">
    <location>
        <begin position="34"/>
        <end position="56"/>
    </location>
</feature>
<evidence type="ECO:0000256" key="3">
    <source>
        <dbReference type="ARBA" id="ARBA00022748"/>
    </source>
</evidence>
<proteinExistence type="predicted"/>
<dbReference type="Pfam" id="PF05140">
    <property type="entry name" value="ResB"/>
    <property type="match status" value="1"/>
</dbReference>
<keyword evidence="9" id="KW-1185">Reference proteome</keyword>
<dbReference type="InterPro" id="IPR007816">
    <property type="entry name" value="ResB-like_domain"/>
</dbReference>
<dbReference type="PANTHER" id="PTHR31566">
    <property type="entry name" value="CYTOCHROME C BIOGENESIS PROTEIN CCS1, CHLOROPLASTIC"/>
    <property type="match status" value="1"/>
</dbReference>
<feature type="domain" description="ResB-like" evidence="7">
    <location>
        <begin position="61"/>
        <end position="228"/>
    </location>
</feature>
<reference evidence="8 9" key="2">
    <citation type="journal article" date="2010" name="BMC Genomics">
        <title>The genome of Geobacter bemidjiensis, exemplar for the subsurface clade of Geobacter species that predominate in Fe(III)-reducing subsurface environments.</title>
        <authorList>
            <person name="Aklujkar M."/>
            <person name="Young N.D."/>
            <person name="Holmes D."/>
            <person name="Chavan M."/>
            <person name="Risso C."/>
            <person name="Kiss H.E."/>
            <person name="Han C.S."/>
            <person name="Land M.L."/>
            <person name="Lovley D.R."/>
        </authorList>
    </citation>
    <scope>NUCLEOTIDE SEQUENCE [LARGE SCALE GENOMIC DNA]</scope>
    <source>
        <strain evidence="9">ATCC BAA-1014 / DSM 16622 / JCM 12645 / Bem</strain>
    </source>
</reference>
<feature type="transmembrane region" description="Helical" evidence="6">
    <location>
        <begin position="68"/>
        <end position="90"/>
    </location>
</feature>
<accession>B5EIH2</accession>
<protein>
    <submittedName>
        <fullName evidence="8">ResB-like family cytochrome c biogenesis protein</fullName>
    </submittedName>
</protein>
<dbReference type="EMBL" id="CP001124">
    <property type="protein sequence ID" value="ACH39874.1"/>
    <property type="molecule type" value="Genomic_DNA"/>
</dbReference>
<evidence type="ECO:0000256" key="4">
    <source>
        <dbReference type="ARBA" id="ARBA00022989"/>
    </source>
</evidence>
<evidence type="ECO:0000259" key="7">
    <source>
        <dbReference type="Pfam" id="PF05140"/>
    </source>
</evidence>
<keyword evidence="5 6" id="KW-0472">Membrane</keyword>
<dbReference type="GO" id="GO:0017004">
    <property type="term" value="P:cytochrome complex assembly"/>
    <property type="evidence" value="ECO:0007669"/>
    <property type="project" value="UniProtKB-KW"/>
</dbReference>
<evidence type="ECO:0000256" key="6">
    <source>
        <dbReference type="SAM" id="Phobius"/>
    </source>
</evidence>
<dbReference type="HOGENOM" id="CLU_893592_0_0_7"/>
<evidence type="ECO:0000313" key="9">
    <source>
        <dbReference type="Proteomes" id="UP000008825"/>
    </source>
</evidence>
<evidence type="ECO:0000256" key="2">
    <source>
        <dbReference type="ARBA" id="ARBA00022692"/>
    </source>
</evidence>
<dbReference type="InterPro" id="IPR023494">
    <property type="entry name" value="Cyt_c_bgen_Ccs1/CcsB/ResB"/>
</dbReference>
<name>B5EIH2_CITBB</name>
<keyword evidence="3" id="KW-0201">Cytochrome c-type biogenesis</keyword>
<feature type="transmembrane region" description="Helical" evidence="6">
    <location>
        <begin position="282"/>
        <end position="302"/>
    </location>
</feature>
<evidence type="ECO:0000313" key="8">
    <source>
        <dbReference type="EMBL" id="ACH39874.1"/>
    </source>
</evidence>